<protein>
    <recommendedName>
        <fullName evidence="9">Type II secretion system protein I</fullName>
        <shortName evidence="9">T2SS minor pseudopilin I</shortName>
    </recommendedName>
</protein>
<keyword evidence="8 9" id="KW-0472">Membrane</keyword>
<comment type="subcellular location">
    <subcellularLocation>
        <location evidence="1 9">Cell inner membrane</location>
        <topology evidence="1 9">Single-pass membrane protein</topology>
    </subcellularLocation>
</comment>
<dbReference type="PATRIC" id="fig|1280946.3.peg.1088"/>
<keyword evidence="6 9" id="KW-0812">Transmembrane</keyword>
<feature type="domain" description="Type II secretion system protein GspI C-terminal" evidence="10">
    <location>
        <begin position="55"/>
        <end position="131"/>
    </location>
</feature>
<dbReference type="eggNOG" id="COG2165">
    <property type="taxonomic scope" value="Bacteria"/>
</dbReference>
<evidence type="ECO:0000256" key="8">
    <source>
        <dbReference type="ARBA" id="ARBA00023136"/>
    </source>
</evidence>
<name>A0A062UCT0_9PROT</name>
<comment type="similarity">
    <text evidence="2 9">Belongs to the GSP I family.</text>
</comment>
<dbReference type="Proteomes" id="UP000027037">
    <property type="component" value="Unassembled WGS sequence"/>
</dbReference>
<evidence type="ECO:0000256" key="6">
    <source>
        <dbReference type="ARBA" id="ARBA00022692"/>
    </source>
</evidence>
<dbReference type="NCBIfam" id="TIGR02532">
    <property type="entry name" value="IV_pilin_GFxxxE"/>
    <property type="match status" value="1"/>
</dbReference>
<comment type="PTM">
    <text evidence="9">Cleaved by prepilin peptidase.</text>
</comment>
<comment type="caution">
    <text evidence="11">The sequence shown here is derived from an EMBL/GenBank/DDBJ whole genome shotgun (WGS) entry which is preliminary data.</text>
</comment>
<dbReference type="GO" id="GO:0015628">
    <property type="term" value="P:protein secretion by the type II secretion system"/>
    <property type="evidence" value="ECO:0007669"/>
    <property type="project" value="UniProtKB-UniRule"/>
</dbReference>
<reference evidence="11 12" key="1">
    <citation type="journal article" date="2014" name="Antonie Van Leeuwenhoek">
        <title>Hyphomonas beringensis sp. nov. and Hyphomonas chukchiensis sp. nov., isolated from surface seawater of the Bering Sea and Chukchi Sea.</title>
        <authorList>
            <person name="Li C."/>
            <person name="Lai Q."/>
            <person name="Li G."/>
            <person name="Dong C."/>
            <person name="Wang J."/>
            <person name="Liao Y."/>
            <person name="Shao Z."/>
        </authorList>
    </citation>
    <scope>NUCLEOTIDE SEQUENCE [LARGE SCALE GENOMIC DNA]</scope>
    <source>
        <strain evidence="11 12">25B14_1</strain>
    </source>
</reference>
<comment type="function">
    <text evidence="9">Component of the type II secretion system required for the energy-dependent secretion of extracellular factors such as proteases and toxins from the periplasm.</text>
</comment>
<evidence type="ECO:0000256" key="4">
    <source>
        <dbReference type="ARBA" id="ARBA00022481"/>
    </source>
</evidence>
<dbReference type="InterPro" id="IPR045584">
    <property type="entry name" value="Pilin-like"/>
</dbReference>
<evidence type="ECO:0000259" key="10">
    <source>
        <dbReference type="Pfam" id="PF02501"/>
    </source>
</evidence>
<dbReference type="NCBIfam" id="TIGR01707">
    <property type="entry name" value="gspI"/>
    <property type="match status" value="1"/>
</dbReference>
<keyword evidence="7 9" id="KW-1133">Transmembrane helix</keyword>
<dbReference type="Pfam" id="PF07963">
    <property type="entry name" value="N_methyl"/>
    <property type="match status" value="1"/>
</dbReference>
<feature type="transmembrane region" description="Helical" evidence="9">
    <location>
        <begin position="20"/>
        <end position="43"/>
    </location>
</feature>
<gene>
    <name evidence="11" type="ORF">HY29_11475</name>
</gene>
<organism evidence="11 12">
    <name type="scientific">Hyphomonas beringensis</name>
    <dbReference type="NCBI Taxonomy" id="1280946"/>
    <lineage>
        <taxon>Bacteria</taxon>
        <taxon>Pseudomonadati</taxon>
        <taxon>Pseudomonadota</taxon>
        <taxon>Alphaproteobacteria</taxon>
        <taxon>Hyphomonadales</taxon>
        <taxon>Hyphomonadaceae</taxon>
        <taxon>Hyphomonas</taxon>
    </lineage>
</organism>
<dbReference type="Pfam" id="PF02501">
    <property type="entry name" value="T2SSI"/>
    <property type="match status" value="1"/>
</dbReference>
<evidence type="ECO:0000256" key="2">
    <source>
        <dbReference type="ARBA" id="ARBA00008358"/>
    </source>
</evidence>
<dbReference type="PANTHER" id="PTHR38779">
    <property type="entry name" value="TYPE II SECRETION SYSTEM PROTEIN I-RELATED"/>
    <property type="match status" value="1"/>
</dbReference>
<dbReference type="PANTHER" id="PTHR38779:SF2">
    <property type="entry name" value="TYPE II SECRETION SYSTEM PROTEIN I-RELATED"/>
    <property type="match status" value="1"/>
</dbReference>
<keyword evidence="12" id="KW-1185">Reference proteome</keyword>
<dbReference type="GO" id="GO:0005886">
    <property type="term" value="C:plasma membrane"/>
    <property type="evidence" value="ECO:0007669"/>
    <property type="project" value="UniProtKB-SubCell"/>
</dbReference>
<keyword evidence="4 9" id="KW-0488">Methylation</keyword>
<evidence type="ECO:0000256" key="3">
    <source>
        <dbReference type="ARBA" id="ARBA00022475"/>
    </source>
</evidence>
<evidence type="ECO:0000313" key="11">
    <source>
        <dbReference type="EMBL" id="KCZ55528.1"/>
    </source>
</evidence>
<dbReference type="EMBL" id="AWFF01000029">
    <property type="protein sequence ID" value="KCZ55528.1"/>
    <property type="molecule type" value="Genomic_DNA"/>
</dbReference>
<accession>A0A062UCT0</accession>
<keyword evidence="3" id="KW-1003">Cell membrane</keyword>
<evidence type="ECO:0000256" key="1">
    <source>
        <dbReference type="ARBA" id="ARBA00004377"/>
    </source>
</evidence>
<evidence type="ECO:0000256" key="7">
    <source>
        <dbReference type="ARBA" id="ARBA00022989"/>
    </source>
</evidence>
<evidence type="ECO:0000256" key="5">
    <source>
        <dbReference type="ARBA" id="ARBA00022519"/>
    </source>
</evidence>
<proteinExistence type="inferred from homology"/>
<dbReference type="GO" id="GO:0015627">
    <property type="term" value="C:type II protein secretion system complex"/>
    <property type="evidence" value="ECO:0007669"/>
    <property type="project" value="UniProtKB-UniRule"/>
</dbReference>
<dbReference type="STRING" id="1280946.HY29_11475"/>
<evidence type="ECO:0000313" key="12">
    <source>
        <dbReference type="Proteomes" id="UP000027037"/>
    </source>
</evidence>
<dbReference type="AlphaFoldDB" id="A0A062UCT0"/>
<dbReference type="SUPFAM" id="SSF54523">
    <property type="entry name" value="Pili subunits"/>
    <property type="match status" value="1"/>
</dbReference>
<keyword evidence="5 9" id="KW-0997">Cell inner membrane</keyword>
<comment type="subunit">
    <text evidence="9">Type II secretion is composed of four main components: the outer membrane complex, the inner membrane complex, the cytoplasmic secretion ATPase and the periplasm-spanning pseudopilus.</text>
</comment>
<dbReference type="InterPro" id="IPR012902">
    <property type="entry name" value="N_methyl_site"/>
</dbReference>
<sequence length="144" mass="15763">MLPVQSVWRAEMISARSQQGFTLVEVLVALGVFSIAAMALAHLGNESLLGARQVSQRFLASVEADNIMAETLVRPDVIAPGIETGRVVQRGREFDWNRAIIPTGRDSLFAVTVLVSDAQTGQQLVSRQTLVLKHVTEHSEEPEE</sequence>
<dbReference type="PROSITE" id="PS00409">
    <property type="entry name" value="PROKAR_NTER_METHYL"/>
    <property type="match status" value="1"/>
</dbReference>
<dbReference type="InterPro" id="IPR010052">
    <property type="entry name" value="T2SS_protein-GspI"/>
</dbReference>
<evidence type="ECO:0000256" key="9">
    <source>
        <dbReference type="RuleBase" id="RU368030"/>
    </source>
</evidence>
<dbReference type="Gene3D" id="3.30.1300.30">
    <property type="entry name" value="GSPII I/J protein-like"/>
    <property type="match status" value="1"/>
</dbReference>
<dbReference type="InterPro" id="IPR003413">
    <property type="entry name" value="T2SS_GspI_C"/>
</dbReference>